<accession>A0AAW1EVW2</accession>
<evidence type="ECO:0008006" key="5">
    <source>
        <dbReference type="Google" id="ProtNLM"/>
    </source>
</evidence>
<sequence>MSRGKRASRRFLVLMNQVWLPAGVHLLANGRPGSSFAGGVVTRLVDAPQRRRNVEKEEQAEEGNSCEVPSPPGGVARSQHPPFGLKSGVLATVFGANPGLARALLLGGKRSKYSGNWRG</sequence>
<gene>
    <name evidence="3" type="ORF">VZT92_015151</name>
</gene>
<organism evidence="3 4">
    <name type="scientific">Zoarces viviparus</name>
    <name type="common">Viviparous eelpout</name>
    <name type="synonym">Blennius viviparus</name>
    <dbReference type="NCBI Taxonomy" id="48416"/>
    <lineage>
        <taxon>Eukaryota</taxon>
        <taxon>Metazoa</taxon>
        <taxon>Chordata</taxon>
        <taxon>Craniata</taxon>
        <taxon>Vertebrata</taxon>
        <taxon>Euteleostomi</taxon>
        <taxon>Actinopterygii</taxon>
        <taxon>Neopterygii</taxon>
        <taxon>Teleostei</taxon>
        <taxon>Neoteleostei</taxon>
        <taxon>Acanthomorphata</taxon>
        <taxon>Eupercaria</taxon>
        <taxon>Perciformes</taxon>
        <taxon>Cottioidei</taxon>
        <taxon>Zoarcales</taxon>
        <taxon>Zoarcidae</taxon>
        <taxon>Zoarcinae</taxon>
        <taxon>Zoarces</taxon>
    </lineage>
</organism>
<name>A0AAW1EVW2_ZOAVI</name>
<dbReference type="AlphaFoldDB" id="A0AAW1EVW2"/>
<evidence type="ECO:0000256" key="2">
    <source>
        <dbReference type="SAM" id="SignalP"/>
    </source>
</evidence>
<reference evidence="3 4" key="1">
    <citation type="journal article" date="2024" name="Genome Biol. Evol.">
        <title>Chromosome-level genome assembly of the viviparous eelpout Zoarces viviparus.</title>
        <authorList>
            <person name="Fuhrmann N."/>
            <person name="Brasseur M.V."/>
            <person name="Bakowski C.E."/>
            <person name="Podsiadlowski L."/>
            <person name="Prost S."/>
            <person name="Krehenwinkel H."/>
            <person name="Mayer C."/>
        </authorList>
    </citation>
    <scope>NUCLEOTIDE SEQUENCE [LARGE SCALE GENOMIC DNA]</scope>
    <source>
        <strain evidence="3">NO-MEL_2022_Ind0_liver</strain>
    </source>
</reference>
<feature type="compositionally biased region" description="Basic and acidic residues" evidence="1">
    <location>
        <begin position="48"/>
        <end position="57"/>
    </location>
</feature>
<keyword evidence="2" id="KW-0732">Signal</keyword>
<feature type="region of interest" description="Disordered" evidence="1">
    <location>
        <begin position="48"/>
        <end position="81"/>
    </location>
</feature>
<dbReference type="EMBL" id="JBCEZU010000123">
    <property type="protein sequence ID" value="KAK9526452.1"/>
    <property type="molecule type" value="Genomic_DNA"/>
</dbReference>
<feature type="signal peptide" evidence="2">
    <location>
        <begin position="1"/>
        <end position="26"/>
    </location>
</feature>
<feature type="chain" id="PRO_5043351370" description="Secreted protein" evidence="2">
    <location>
        <begin position="27"/>
        <end position="119"/>
    </location>
</feature>
<dbReference type="Proteomes" id="UP001488805">
    <property type="component" value="Unassembled WGS sequence"/>
</dbReference>
<evidence type="ECO:0000313" key="4">
    <source>
        <dbReference type="Proteomes" id="UP001488805"/>
    </source>
</evidence>
<evidence type="ECO:0000313" key="3">
    <source>
        <dbReference type="EMBL" id="KAK9526452.1"/>
    </source>
</evidence>
<evidence type="ECO:0000256" key="1">
    <source>
        <dbReference type="SAM" id="MobiDB-lite"/>
    </source>
</evidence>
<protein>
    <recommendedName>
        <fullName evidence="5">Secreted protein</fullName>
    </recommendedName>
</protein>
<keyword evidence="4" id="KW-1185">Reference proteome</keyword>
<comment type="caution">
    <text evidence="3">The sequence shown here is derived from an EMBL/GenBank/DDBJ whole genome shotgun (WGS) entry which is preliminary data.</text>
</comment>
<proteinExistence type="predicted"/>